<dbReference type="KEGG" id="ajp:AMJAP_0671"/>
<sequence length="290" mass="33730">MWTELGAGMINTLEKTLNEMPDTTAYLLSDFHPQQLQRLFEIGDLDEKAALFDGSLFNEQLSYSPWLFEFGIESQLFEYYAVTAEEQNVPQGVILLASTDLDFSQVLKQLQDRLVIRFDGQRQGLLHFQSPVIAHYLFNDGAVEDTDRWLGELKGIIWRHAELKGETDHWRAHIQQHYSKPDQNEWVLTESQELALARLKKDQLIKRHCKTLFPDNETALSEEWWQLQQRFIDDIQACGVSDESLMLQYLQQCYRPDMEVVYIPIPQSAERILALPTEQQRFAVATGHLI</sequence>
<dbReference type="Proteomes" id="UP000595663">
    <property type="component" value="Chromosome"/>
</dbReference>
<dbReference type="OrthoDB" id="6363308at2"/>
<organism evidence="2 3">
    <name type="scientific">Amphritea japonica ATCC BAA-1530</name>
    <dbReference type="NCBI Taxonomy" id="1278309"/>
    <lineage>
        <taxon>Bacteria</taxon>
        <taxon>Pseudomonadati</taxon>
        <taxon>Pseudomonadota</taxon>
        <taxon>Gammaproteobacteria</taxon>
        <taxon>Oceanospirillales</taxon>
        <taxon>Oceanospirillaceae</taxon>
        <taxon>Amphritea</taxon>
    </lineage>
</organism>
<proteinExistence type="predicted"/>
<keyword evidence="3" id="KW-1185">Reference proteome</keyword>
<feature type="domain" description="DUF4123" evidence="1">
    <location>
        <begin position="26"/>
        <end position="139"/>
    </location>
</feature>
<dbReference type="Pfam" id="PF13503">
    <property type="entry name" value="DUF4123"/>
    <property type="match status" value="1"/>
</dbReference>
<accession>A0A7R6SRK9</accession>
<evidence type="ECO:0000259" key="1">
    <source>
        <dbReference type="Pfam" id="PF13503"/>
    </source>
</evidence>
<evidence type="ECO:0000313" key="3">
    <source>
        <dbReference type="Proteomes" id="UP000595663"/>
    </source>
</evidence>
<dbReference type="EMBL" id="AP014545">
    <property type="protein sequence ID" value="BBB25270.1"/>
    <property type="molecule type" value="Genomic_DNA"/>
</dbReference>
<dbReference type="AlphaFoldDB" id="A0A7R6SRK9"/>
<dbReference type="InterPro" id="IPR025391">
    <property type="entry name" value="DUF4123"/>
</dbReference>
<reference evidence="2 3" key="1">
    <citation type="journal article" date="2008" name="Int. J. Syst. Evol. Microbiol.">
        <title>Amphritea japonica sp. nov. and Amphritea balenae sp. nov., isolated from the sediment adjacent to sperm whale carcasses off Kagoshima, Japan.</title>
        <authorList>
            <person name="Miyazaki M."/>
            <person name="Nogi Y."/>
            <person name="Fujiwara Y."/>
            <person name="Kawato M."/>
            <person name="Nagahama T."/>
            <person name="Kubokawa K."/>
            <person name="Horikoshi K."/>
        </authorList>
    </citation>
    <scope>NUCLEOTIDE SEQUENCE [LARGE SCALE GENOMIC DNA]</scope>
    <source>
        <strain evidence="2 3">ATCC BAA-1530</strain>
    </source>
</reference>
<evidence type="ECO:0000313" key="2">
    <source>
        <dbReference type="EMBL" id="BBB25270.1"/>
    </source>
</evidence>
<gene>
    <name evidence="2" type="ORF">AMJAP_0671</name>
</gene>
<name>A0A7R6SRK9_9GAMM</name>
<protein>
    <recommendedName>
        <fullName evidence="1">DUF4123 domain-containing protein</fullName>
    </recommendedName>
</protein>